<dbReference type="PANTHER" id="PTHR47074">
    <property type="entry name" value="BNAC02G40300D PROTEIN"/>
    <property type="match status" value="1"/>
</dbReference>
<sequence length="181" mass="20512">MTETQAHTLDDCEWGRRVWRPSPTRVCFEKKVNDDCRAWLEAVIDVVEQNLLEQWSVLLYYIRKERNAHLFNGYKLDELENASSAAKMLDEYQTRHEKELGVQTAAPVKRWMAPPNGRIKINSDAGILPGEGAGLGAVARDLEGKFLFAAAKKVPDIYDPEDAEAMAVELGVHTVDEDRNR</sequence>
<protein>
    <recommendedName>
        <fullName evidence="3">RNase H type-1 domain-containing protein</fullName>
    </recommendedName>
</protein>
<evidence type="ECO:0008006" key="3">
    <source>
        <dbReference type="Google" id="ProtNLM"/>
    </source>
</evidence>
<evidence type="ECO:0000313" key="1">
    <source>
        <dbReference type="EMBL" id="CAL1373700.1"/>
    </source>
</evidence>
<organism evidence="1 2">
    <name type="scientific">Linum trigynum</name>
    <dbReference type="NCBI Taxonomy" id="586398"/>
    <lineage>
        <taxon>Eukaryota</taxon>
        <taxon>Viridiplantae</taxon>
        <taxon>Streptophyta</taxon>
        <taxon>Embryophyta</taxon>
        <taxon>Tracheophyta</taxon>
        <taxon>Spermatophyta</taxon>
        <taxon>Magnoliopsida</taxon>
        <taxon>eudicotyledons</taxon>
        <taxon>Gunneridae</taxon>
        <taxon>Pentapetalae</taxon>
        <taxon>rosids</taxon>
        <taxon>fabids</taxon>
        <taxon>Malpighiales</taxon>
        <taxon>Linaceae</taxon>
        <taxon>Linum</taxon>
    </lineage>
</organism>
<gene>
    <name evidence="1" type="ORF">LTRI10_LOCUS15619</name>
</gene>
<evidence type="ECO:0000313" key="2">
    <source>
        <dbReference type="Proteomes" id="UP001497516"/>
    </source>
</evidence>
<reference evidence="1 2" key="1">
    <citation type="submission" date="2024-04" db="EMBL/GenBank/DDBJ databases">
        <authorList>
            <person name="Fracassetti M."/>
        </authorList>
    </citation>
    <scope>NUCLEOTIDE SEQUENCE [LARGE SCALE GENOMIC DNA]</scope>
</reference>
<keyword evidence="2" id="KW-1185">Reference proteome</keyword>
<accession>A0AAV2DIG1</accession>
<proteinExistence type="predicted"/>
<dbReference type="EMBL" id="OZ034816">
    <property type="protein sequence ID" value="CAL1373700.1"/>
    <property type="molecule type" value="Genomic_DNA"/>
</dbReference>
<dbReference type="InterPro" id="IPR052929">
    <property type="entry name" value="RNase_H-like_EbsB-rel"/>
</dbReference>
<dbReference type="PANTHER" id="PTHR47074:SF11">
    <property type="entry name" value="REVERSE TRANSCRIPTASE-LIKE PROTEIN"/>
    <property type="match status" value="1"/>
</dbReference>
<dbReference type="AlphaFoldDB" id="A0AAV2DIG1"/>
<dbReference type="Proteomes" id="UP001497516">
    <property type="component" value="Chromosome 3"/>
</dbReference>
<name>A0AAV2DIG1_9ROSI</name>